<evidence type="ECO:0000259" key="3">
    <source>
        <dbReference type="Pfam" id="PF12165"/>
    </source>
</evidence>
<comment type="similarity">
    <text evidence="1">Belongs to the Alfin family.</text>
</comment>
<keyword evidence="1" id="KW-0156">Chromatin regulator</keyword>
<comment type="subunit">
    <text evidence="1">Interacts with H3K4me3 and to a lesser extent with H3K4me2.</text>
</comment>
<comment type="domain">
    <text evidence="1">The PHD-type zinc finger mediates the binding to H3K4me3.</text>
</comment>
<dbReference type="Pfam" id="PF12165">
    <property type="entry name" value="Alfin"/>
    <property type="match status" value="2"/>
</dbReference>
<gene>
    <name evidence="4" type="ORF">CITCOLO1_LOCUS20606</name>
</gene>
<keyword evidence="1" id="KW-0479">Metal-binding</keyword>
<sequence>MEADDESKSVNEAKNKNSTLQTTCRLPDLPRLTIEEAFNDYLGRRSAIIKALTTDVDELLRQCDPEKPEVCLYGLQDGEWKVEPPVELLPSDKPEPTAGINWGRTHTELDEWLLYVALHSEAWLISFALHSSQNRSDRENLFKMINELPTVTDVVDQFVTTNEELKFREGFKNKHFTTVTEAESTPLVAAETVEEVFKDFAGRRAAIVKALTTDVEEFVRQISEREKEKCLYGHADGEWELREATNGEMTCRNRDPTVGINFGIEGIPLIQWLRLVAIHSDAWLISTAFHNPSHTHFRKLDRERLFDMINDLPTRNTRKKSFGFVVIIVRLGIMVNV</sequence>
<dbReference type="EMBL" id="OZ021742">
    <property type="protein sequence ID" value="CAK9328201.1"/>
    <property type="molecule type" value="Genomic_DNA"/>
</dbReference>
<keyword evidence="1" id="KW-0804">Transcription</keyword>
<evidence type="ECO:0000256" key="1">
    <source>
        <dbReference type="RuleBase" id="RU369089"/>
    </source>
</evidence>
<keyword evidence="1" id="KW-0805">Transcription regulation</keyword>
<keyword evidence="5" id="KW-1185">Reference proteome</keyword>
<feature type="domain" description="Alfin N-terminal" evidence="3">
    <location>
        <begin position="33"/>
        <end position="156"/>
    </location>
</feature>
<evidence type="ECO:0000313" key="4">
    <source>
        <dbReference type="EMBL" id="CAK9328201.1"/>
    </source>
</evidence>
<dbReference type="PANTHER" id="PTHR12321:SF172">
    <property type="entry name" value="PHD FINGER PROTEIN ALFIN-LIKE 9"/>
    <property type="match status" value="1"/>
</dbReference>
<keyword evidence="1" id="KW-0862">Zinc</keyword>
<dbReference type="InterPro" id="IPR045104">
    <property type="entry name" value="Alfin"/>
</dbReference>
<organism evidence="4 5">
    <name type="scientific">Citrullus colocynthis</name>
    <name type="common">colocynth</name>
    <dbReference type="NCBI Taxonomy" id="252529"/>
    <lineage>
        <taxon>Eukaryota</taxon>
        <taxon>Viridiplantae</taxon>
        <taxon>Streptophyta</taxon>
        <taxon>Embryophyta</taxon>
        <taxon>Tracheophyta</taxon>
        <taxon>Spermatophyta</taxon>
        <taxon>Magnoliopsida</taxon>
        <taxon>eudicotyledons</taxon>
        <taxon>Gunneridae</taxon>
        <taxon>Pentapetalae</taxon>
        <taxon>rosids</taxon>
        <taxon>fabids</taxon>
        <taxon>Cucurbitales</taxon>
        <taxon>Cucurbitaceae</taxon>
        <taxon>Benincaseae</taxon>
        <taxon>Citrullus</taxon>
    </lineage>
</organism>
<comment type="subcellular location">
    <subcellularLocation>
        <location evidence="1">Nucleus</location>
    </subcellularLocation>
</comment>
<dbReference type="InterPro" id="IPR021998">
    <property type="entry name" value="Alfin_N"/>
</dbReference>
<dbReference type="PANTHER" id="PTHR12321">
    <property type="entry name" value="CPG BINDING PROTEIN"/>
    <property type="match status" value="1"/>
</dbReference>
<keyword evidence="1" id="KW-0863">Zinc-finger</keyword>
<proteinExistence type="inferred from homology"/>
<keyword evidence="1" id="KW-0539">Nucleus</keyword>
<dbReference type="Proteomes" id="UP001642487">
    <property type="component" value="Chromosome 8"/>
</dbReference>
<reference evidence="4 5" key="1">
    <citation type="submission" date="2024-03" db="EMBL/GenBank/DDBJ databases">
        <authorList>
            <person name="Gkanogiannis A."/>
            <person name="Becerra Lopez-Lavalle L."/>
        </authorList>
    </citation>
    <scope>NUCLEOTIDE SEQUENCE [LARGE SCALE GENOMIC DNA]</scope>
</reference>
<name>A0ABP0Z679_9ROSI</name>
<feature type="compositionally biased region" description="Basic and acidic residues" evidence="2">
    <location>
        <begin position="1"/>
        <end position="15"/>
    </location>
</feature>
<evidence type="ECO:0000313" key="5">
    <source>
        <dbReference type="Proteomes" id="UP001642487"/>
    </source>
</evidence>
<protein>
    <recommendedName>
        <fullName evidence="1">PHD finger protein ALFIN-LIKE</fullName>
    </recommendedName>
</protein>
<evidence type="ECO:0000256" key="2">
    <source>
        <dbReference type="SAM" id="MobiDB-lite"/>
    </source>
</evidence>
<feature type="region of interest" description="Disordered" evidence="2">
    <location>
        <begin position="1"/>
        <end position="21"/>
    </location>
</feature>
<accession>A0ABP0Z679</accession>
<comment type="function">
    <text evidence="1">Histone-binding component that specifically recognizes H3 tails trimethylated on 'Lys-4' (H3K4me3), which mark transcription start sites of virtually all active genes.</text>
</comment>
<feature type="domain" description="Alfin N-terminal" evidence="3">
    <location>
        <begin position="192"/>
        <end position="314"/>
    </location>
</feature>